<dbReference type="EMBL" id="RJVO01000007">
    <property type="protein sequence ID" value="ROH87836.1"/>
    <property type="molecule type" value="Genomic_DNA"/>
</dbReference>
<organism evidence="1 2">
    <name type="scientific">Stagnimonas aquatica</name>
    <dbReference type="NCBI Taxonomy" id="2689987"/>
    <lineage>
        <taxon>Bacteria</taxon>
        <taxon>Pseudomonadati</taxon>
        <taxon>Pseudomonadota</taxon>
        <taxon>Gammaproteobacteria</taxon>
        <taxon>Nevskiales</taxon>
        <taxon>Nevskiaceae</taxon>
        <taxon>Stagnimonas</taxon>
    </lineage>
</organism>
<dbReference type="InParanoid" id="A0A3N0V4V9"/>
<evidence type="ECO:0000313" key="2">
    <source>
        <dbReference type="Proteomes" id="UP000282106"/>
    </source>
</evidence>
<dbReference type="RefSeq" id="WP_123212560.1">
    <property type="nucleotide sequence ID" value="NZ_RJVO01000007.1"/>
</dbReference>
<dbReference type="Pfam" id="PF10049">
    <property type="entry name" value="DUF2283"/>
    <property type="match status" value="1"/>
</dbReference>
<gene>
    <name evidence="1" type="ORF">ED208_14080</name>
</gene>
<accession>A0A3N0V4V9</accession>
<dbReference type="AlphaFoldDB" id="A0A3N0V4V9"/>
<dbReference type="InterPro" id="IPR019270">
    <property type="entry name" value="DUF2283"/>
</dbReference>
<reference evidence="1 2" key="1">
    <citation type="submission" date="2018-10" db="EMBL/GenBank/DDBJ databases">
        <authorList>
            <person name="Chen W.-M."/>
        </authorList>
    </citation>
    <scope>NUCLEOTIDE SEQUENCE [LARGE SCALE GENOMIC DNA]</scope>
    <source>
        <strain evidence="1 2">THS-13</strain>
    </source>
</reference>
<comment type="caution">
    <text evidence="1">The sequence shown here is derived from an EMBL/GenBank/DDBJ whole genome shotgun (WGS) entry which is preliminary data.</text>
</comment>
<proteinExistence type="predicted"/>
<evidence type="ECO:0000313" key="1">
    <source>
        <dbReference type="EMBL" id="ROH87836.1"/>
    </source>
</evidence>
<protein>
    <submittedName>
        <fullName evidence="1">DUF2283 domain-containing protein</fullName>
    </submittedName>
</protein>
<sequence length="66" mass="7075">MKMDYNAQDDVLLIRLAGGAVVRDVSLNWNVNLGMTESGEIAEIEILDAKSAGYLPLEISPALKAA</sequence>
<dbReference type="Proteomes" id="UP000282106">
    <property type="component" value="Unassembled WGS sequence"/>
</dbReference>
<keyword evidence="2" id="KW-1185">Reference proteome</keyword>
<name>A0A3N0V4V9_9GAMM</name>